<dbReference type="KEGG" id="tye:THEYE_A1965"/>
<dbReference type="OrthoDB" id="9780929at2"/>
<dbReference type="Proteomes" id="UP000000718">
    <property type="component" value="Chromosome"/>
</dbReference>
<organism evidence="1 2">
    <name type="scientific">Thermodesulfovibrio yellowstonii (strain ATCC 51303 / DSM 11347 / YP87)</name>
    <dbReference type="NCBI Taxonomy" id="289376"/>
    <lineage>
        <taxon>Bacteria</taxon>
        <taxon>Pseudomonadati</taxon>
        <taxon>Nitrospirota</taxon>
        <taxon>Thermodesulfovibrionia</taxon>
        <taxon>Thermodesulfovibrionales</taxon>
        <taxon>Thermodesulfovibrionaceae</taxon>
        <taxon>Thermodesulfovibrio</taxon>
    </lineage>
</organism>
<gene>
    <name evidence="1" type="ordered locus">THEYE_A1965</name>
</gene>
<proteinExistence type="predicted"/>
<reference evidence="2" key="1">
    <citation type="submission" date="2008-08" db="EMBL/GenBank/DDBJ databases">
        <title>The complete genome sequence of Thermodesulfovibrio yellowstonii strain ATCC 51303 / DSM 11347 / YP87.</title>
        <authorList>
            <person name="Dodson R.J."/>
            <person name="Durkin A.S."/>
            <person name="Wu M."/>
            <person name="Eisen J."/>
            <person name="Sutton G."/>
        </authorList>
    </citation>
    <scope>NUCLEOTIDE SEQUENCE [LARGE SCALE GENOMIC DNA]</scope>
    <source>
        <strain evidence="2">ATCC 51303 / DSM 11347 / YP87</strain>
    </source>
</reference>
<evidence type="ECO:0000313" key="2">
    <source>
        <dbReference type="Proteomes" id="UP000000718"/>
    </source>
</evidence>
<dbReference type="InParanoid" id="B5YIC4"/>
<dbReference type="AlphaFoldDB" id="B5YIC4"/>
<accession>B5YIC4</accession>
<dbReference type="EMBL" id="CP001147">
    <property type="protein sequence ID" value="ACI20386.1"/>
    <property type="molecule type" value="Genomic_DNA"/>
</dbReference>
<keyword evidence="1" id="KW-0255">Endonuclease</keyword>
<dbReference type="GO" id="GO:0008833">
    <property type="term" value="F:deoxyribonuclease IV (phage-T4-induced) activity"/>
    <property type="evidence" value="ECO:0007669"/>
    <property type="project" value="UniProtKB-EC"/>
</dbReference>
<dbReference type="HOGENOM" id="CLU_2468033_0_0_0"/>
<sequence>MKTKIEAFLNRKEIRDVFDIEFLLKKGVPLNAKKEELQQLLEGIKDFSKNDYSVKLGSIVDAEWRNYYIKENFKILVMKLKEILGGGL</sequence>
<name>B5YIC4_THEYD</name>
<dbReference type="eggNOG" id="ENOG5033N9E">
    <property type="taxonomic scope" value="Bacteria"/>
</dbReference>
<dbReference type="PATRIC" id="fig|289376.4.peg.1920"/>
<keyword evidence="1" id="KW-0540">Nuclease</keyword>
<reference evidence="1 2" key="2">
    <citation type="journal article" date="2015" name="Genome Announc.">
        <title>Genome Sequence of the Sulfate-Reducing Thermophilic Bacterium Thermodesulfovibrio yellowstonii Strain DSM 11347T (Phylum Nitrospirae).</title>
        <authorList>
            <person name="Bhatnagar S."/>
            <person name="Badger J.H."/>
            <person name="Madupu R."/>
            <person name="Khouri H.M."/>
            <person name="O'Connor E.M."/>
            <person name="Robb F.T."/>
            <person name="Ward N.L."/>
            <person name="Eisen J.A."/>
        </authorList>
    </citation>
    <scope>NUCLEOTIDE SEQUENCE [LARGE SCALE GENOMIC DNA]</scope>
    <source>
        <strain evidence="2">ATCC 51303 / DSM 11347 / YP87</strain>
    </source>
</reference>
<evidence type="ECO:0000313" key="1">
    <source>
        <dbReference type="EMBL" id="ACI20386.1"/>
    </source>
</evidence>
<dbReference type="EnsemblBacteria" id="ACI20386">
    <property type="protein sequence ID" value="ACI20386"/>
    <property type="gene ID" value="THEYE_A1965"/>
</dbReference>
<keyword evidence="1" id="KW-0378">Hydrolase</keyword>
<protein>
    <submittedName>
        <fullName evidence="1">Probable endonuclease IV, putative</fullName>
        <ecNumber evidence="1">3.1.21.2</ecNumber>
    </submittedName>
</protein>
<dbReference type="EC" id="3.1.21.2" evidence="1"/>
<keyword evidence="2" id="KW-1185">Reference proteome</keyword>